<organism evidence="3 4">
    <name type="scientific">Sinisalibacter aestuarii</name>
    <dbReference type="NCBI Taxonomy" id="2949426"/>
    <lineage>
        <taxon>Bacteria</taxon>
        <taxon>Pseudomonadati</taxon>
        <taxon>Pseudomonadota</taxon>
        <taxon>Alphaproteobacteria</taxon>
        <taxon>Rhodobacterales</taxon>
        <taxon>Roseobacteraceae</taxon>
        <taxon>Sinisalibacter</taxon>
    </lineage>
</organism>
<dbReference type="EMBL" id="BROH01000004">
    <property type="protein sequence ID" value="GKY87802.1"/>
    <property type="molecule type" value="Genomic_DNA"/>
</dbReference>
<feature type="compositionally biased region" description="Basic and acidic residues" evidence="1">
    <location>
        <begin position="155"/>
        <end position="167"/>
    </location>
</feature>
<proteinExistence type="predicted"/>
<accession>A0ABQ5LUK4</accession>
<evidence type="ECO:0000256" key="2">
    <source>
        <dbReference type="SAM" id="Phobius"/>
    </source>
</evidence>
<dbReference type="Proteomes" id="UP001144205">
    <property type="component" value="Unassembled WGS sequence"/>
</dbReference>
<keyword evidence="2" id="KW-1133">Transmembrane helix</keyword>
<keyword evidence="4" id="KW-1185">Reference proteome</keyword>
<protein>
    <recommendedName>
        <fullName evidence="5">NADH-quinone oxidoreductase subunit E</fullName>
    </recommendedName>
</protein>
<evidence type="ECO:0000256" key="1">
    <source>
        <dbReference type="SAM" id="MobiDB-lite"/>
    </source>
</evidence>
<feature type="transmembrane region" description="Helical" evidence="2">
    <location>
        <begin position="12"/>
        <end position="30"/>
    </location>
</feature>
<feature type="compositionally biased region" description="Low complexity" evidence="1">
    <location>
        <begin position="170"/>
        <end position="192"/>
    </location>
</feature>
<keyword evidence="2" id="KW-0812">Transmembrane</keyword>
<gene>
    <name evidence="3" type="ORF">STA1M1_16710</name>
</gene>
<feature type="compositionally biased region" description="Low complexity" evidence="1">
    <location>
        <begin position="142"/>
        <end position="154"/>
    </location>
</feature>
<sequence>MNDTDGGIFSCRNICWIAGALLGLVAFLLIGGLWGLIIGIVVAVAIALVLLRLFCSGPAVAGTHVPTVARDAALASGAGGSDALAHDKASDAAADAAVSAMMGDEETASGLAGEGGRSTPAAALNAASVKADRPAQAHGGEAVAATPKPKAAAKPKAEAKPKADAKPKAKAAAPKPSASKTATATAKPARTPVAKDGKPELFTKPQGAADDLKLIKGVGPKLETTLNELGVWHYSQIAGWRKKEVEWVDGQLRFKGRIERDDWIKQAKTLAKGGTTEFSKRATKTGKYEK</sequence>
<comment type="caution">
    <text evidence="3">The sequence shown here is derived from an EMBL/GenBank/DDBJ whole genome shotgun (WGS) entry which is preliminary data.</text>
</comment>
<evidence type="ECO:0000313" key="4">
    <source>
        <dbReference type="Proteomes" id="UP001144205"/>
    </source>
</evidence>
<feature type="region of interest" description="Disordered" evidence="1">
    <location>
        <begin position="124"/>
        <end position="204"/>
    </location>
</feature>
<dbReference type="RefSeq" id="WP_281841785.1">
    <property type="nucleotide sequence ID" value="NZ_BROH01000004.1"/>
</dbReference>
<evidence type="ECO:0000313" key="3">
    <source>
        <dbReference type="EMBL" id="GKY87802.1"/>
    </source>
</evidence>
<name>A0ABQ5LUK4_9RHOB</name>
<keyword evidence="2" id="KW-0472">Membrane</keyword>
<evidence type="ECO:0008006" key="5">
    <source>
        <dbReference type="Google" id="ProtNLM"/>
    </source>
</evidence>
<reference evidence="3" key="1">
    <citation type="journal article" date="2023" name="Int. J. Syst. Evol. Microbiol.">
        <title>Sinisalibacter aestuarii sp. nov., isolated from estuarine sediment of the Arakawa River.</title>
        <authorList>
            <person name="Arafat S.T."/>
            <person name="Hirano S."/>
            <person name="Sato A."/>
            <person name="Takeuchi K."/>
            <person name="Yasuda T."/>
            <person name="Terahara T."/>
            <person name="Hamada M."/>
            <person name="Kobayashi T."/>
        </authorList>
    </citation>
    <scope>NUCLEOTIDE SEQUENCE</scope>
    <source>
        <strain evidence="3">B-399</strain>
    </source>
</reference>